<dbReference type="GO" id="GO:0003700">
    <property type="term" value="F:DNA-binding transcription factor activity"/>
    <property type="evidence" value="ECO:0007669"/>
    <property type="project" value="TreeGrafter"/>
</dbReference>
<keyword evidence="2" id="KW-0238">DNA-binding</keyword>
<dbReference type="AlphaFoldDB" id="A0A1I5JBG9"/>
<feature type="region of interest" description="Disordered" evidence="4">
    <location>
        <begin position="58"/>
        <end position="81"/>
    </location>
</feature>
<evidence type="ECO:0000256" key="1">
    <source>
        <dbReference type="ARBA" id="ARBA00023015"/>
    </source>
</evidence>
<dbReference type="EMBL" id="FOWC01000002">
    <property type="protein sequence ID" value="SFO69726.1"/>
    <property type="molecule type" value="Genomic_DNA"/>
</dbReference>
<evidence type="ECO:0000256" key="2">
    <source>
        <dbReference type="ARBA" id="ARBA00023125"/>
    </source>
</evidence>
<evidence type="ECO:0000313" key="7">
    <source>
        <dbReference type="Proteomes" id="UP000199137"/>
    </source>
</evidence>
<name>A0A1I5JBG9_9PSEU</name>
<sequence>MLHPSTRAASISSYGKASTVYCRIQNTPNAVAGFGTITDCSPPAQPSFDTASVTTMNTNKPLRPRKRSLAKANPASDENSTVVSVTVPLSDAGREVPGDVAVVSFEDNAALAPAMTPPLTSVHQDPREQVHAMVSTLMGLLDGEDVTPGAQVLPVSLVVRESS</sequence>
<accession>A0A1I5JBG9</accession>
<dbReference type="Pfam" id="PF13377">
    <property type="entry name" value="Peripla_BP_3"/>
    <property type="match status" value="1"/>
</dbReference>
<dbReference type="Gene3D" id="3.40.50.2300">
    <property type="match status" value="1"/>
</dbReference>
<dbReference type="InterPro" id="IPR046335">
    <property type="entry name" value="LacI/GalR-like_sensor"/>
</dbReference>
<dbReference type="Proteomes" id="UP000199137">
    <property type="component" value="Unassembled WGS sequence"/>
</dbReference>
<evidence type="ECO:0000259" key="5">
    <source>
        <dbReference type="Pfam" id="PF13377"/>
    </source>
</evidence>
<dbReference type="InterPro" id="IPR028082">
    <property type="entry name" value="Peripla_BP_I"/>
</dbReference>
<dbReference type="GO" id="GO:0000976">
    <property type="term" value="F:transcription cis-regulatory region binding"/>
    <property type="evidence" value="ECO:0007669"/>
    <property type="project" value="TreeGrafter"/>
</dbReference>
<dbReference type="STRING" id="112413.SAMN05421854_1021026"/>
<reference evidence="6 7" key="1">
    <citation type="submission" date="2016-10" db="EMBL/GenBank/DDBJ databases">
        <authorList>
            <person name="de Groot N.N."/>
        </authorList>
    </citation>
    <scope>NUCLEOTIDE SEQUENCE [LARGE SCALE GENOMIC DNA]</scope>
    <source>
        <strain evidence="6 7">DSM 44637</strain>
    </source>
</reference>
<dbReference type="PANTHER" id="PTHR30146">
    <property type="entry name" value="LACI-RELATED TRANSCRIPTIONAL REPRESSOR"/>
    <property type="match status" value="1"/>
</dbReference>
<organism evidence="6 7">
    <name type="scientific">Amycolatopsis rubida</name>
    <dbReference type="NCBI Taxonomy" id="112413"/>
    <lineage>
        <taxon>Bacteria</taxon>
        <taxon>Bacillati</taxon>
        <taxon>Actinomycetota</taxon>
        <taxon>Actinomycetes</taxon>
        <taxon>Pseudonocardiales</taxon>
        <taxon>Pseudonocardiaceae</taxon>
        <taxon>Amycolatopsis</taxon>
    </lineage>
</organism>
<gene>
    <name evidence="6" type="ORF">SAMN05421854_1021026</name>
</gene>
<evidence type="ECO:0000256" key="4">
    <source>
        <dbReference type="SAM" id="MobiDB-lite"/>
    </source>
</evidence>
<dbReference type="SUPFAM" id="SSF53822">
    <property type="entry name" value="Periplasmic binding protein-like I"/>
    <property type="match status" value="1"/>
</dbReference>
<protein>
    <submittedName>
        <fullName evidence="6">Substrate-binding protein-like domain-containing protein</fullName>
    </submittedName>
</protein>
<keyword evidence="3" id="KW-0804">Transcription</keyword>
<keyword evidence="1" id="KW-0805">Transcription regulation</keyword>
<evidence type="ECO:0000313" key="6">
    <source>
        <dbReference type="EMBL" id="SFO69726.1"/>
    </source>
</evidence>
<proteinExistence type="predicted"/>
<evidence type="ECO:0000256" key="3">
    <source>
        <dbReference type="ARBA" id="ARBA00023163"/>
    </source>
</evidence>
<feature type="domain" description="Transcriptional regulator LacI/GalR-like sensor" evidence="5">
    <location>
        <begin position="88"/>
        <end position="163"/>
    </location>
</feature>
<dbReference type="PANTHER" id="PTHR30146:SF109">
    <property type="entry name" value="HTH-TYPE TRANSCRIPTIONAL REGULATOR GALS"/>
    <property type="match status" value="1"/>
</dbReference>